<dbReference type="GO" id="GO:0005506">
    <property type="term" value="F:iron ion binding"/>
    <property type="evidence" value="ECO:0007669"/>
    <property type="project" value="UniProtKB-UniRule"/>
</dbReference>
<dbReference type="EC" id="2.3.1.234" evidence="8"/>
<feature type="binding site" evidence="8">
    <location>
        <position position="177"/>
    </location>
    <ligand>
        <name>substrate</name>
    </ligand>
</feature>
<evidence type="ECO:0000256" key="3">
    <source>
        <dbReference type="ARBA" id="ARBA00022694"/>
    </source>
</evidence>
<evidence type="ECO:0000256" key="7">
    <source>
        <dbReference type="ARBA" id="ARBA00048117"/>
    </source>
</evidence>
<dbReference type="NCBIfam" id="TIGR00329">
    <property type="entry name" value="gcp_kae1"/>
    <property type="match status" value="1"/>
</dbReference>
<dbReference type="GO" id="GO:0005737">
    <property type="term" value="C:cytoplasm"/>
    <property type="evidence" value="ECO:0007669"/>
    <property type="project" value="UniProtKB-SubCell"/>
</dbReference>
<dbReference type="GO" id="GO:0061711">
    <property type="term" value="F:tRNA N(6)-L-threonylcarbamoyladenine synthase activity"/>
    <property type="evidence" value="ECO:0007669"/>
    <property type="project" value="UniProtKB-EC"/>
</dbReference>
<dbReference type="PANTHER" id="PTHR11735:SF6">
    <property type="entry name" value="TRNA N6-ADENOSINE THREONYLCARBAMOYLTRANSFERASE, MITOCHONDRIAL"/>
    <property type="match status" value="1"/>
</dbReference>
<comment type="caution">
    <text evidence="10">The sequence shown here is derived from an EMBL/GenBank/DDBJ whole genome shotgun (WGS) entry which is preliminary data.</text>
</comment>
<keyword evidence="6 8" id="KW-0012">Acyltransferase</keyword>
<feature type="binding site" evidence="8">
    <location>
        <position position="285"/>
    </location>
    <ligand>
        <name>substrate</name>
    </ligand>
</feature>
<evidence type="ECO:0000256" key="8">
    <source>
        <dbReference type="HAMAP-Rule" id="MF_01445"/>
    </source>
</evidence>
<dbReference type="PANTHER" id="PTHR11735">
    <property type="entry name" value="TRNA N6-ADENOSINE THREONYLCARBAMOYLTRANSFERASE"/>
    <property type="match status" value="1"/>
</dbReference>
<feature type="binding site" evidence="8">
    <location>
        <position position="194"/>
    </location>
    <ligand>
        <name>substrate</name>
    </ligand>
</feature>
<sequence length="357" mass="39218">MKILAIETSCDETSVAIIEGRGHKIKVIYNIVASQIKLHRKTKGVVPEVAARAHLEKLLPLIKQYARKVKFNFKTGQGIDAIAVASGPGLITALLVGVETAKTLALLWNKPIIPINHIAAHIYSSLIPNDNFQPKWKFPVLALAVSGGHTELILIKKHLQFKKIGATLDDAAGEAFDKVAKILNLPYPGGPEIEKMARGENSRAFQFPRPMIGSKDFNFSFSGLKTAVLYATKNQESRIKNYGFVADVCASFQKAAVEVLVSKTIRAAKEYNVKTVCLAGGVAANTLLRQTLAKKISEITPAPQFLVPEKKYCMDNAAMIGAAGYFQVKLKVKSEKLKISDKYFPWEKVEADANWEL</sequence>
<dbReference type="FunFam" id="3.30.420.40:FF:000012">
    <property type="entry name" value="tRNA N6-adenosine threonylcarbamoyltransferase"/>
    <property type="match status" value="1"/>
</dbReference>
<accession>A0A0G1BB47</accession>
<keyword evidence="1 8" id="KW-0963">Cytoplasm</keyword>
<evidence type="ECO:0000259" key="9">
    <source>
        <dbReference type="Pfam" id="PF00814"/>
    </source>
</evidence>
<dbReference type="NCBIfam" id="TIGR03723">
    <property type="entry name" value="T6A_TsaD_YgjD"/>
    <property type="match status" value="1"/>
</dbReference>
<feature type="binding site" evidence="8">
    <location>
        <position position="190"/>
    </location>
    <ligand>
        <name>substrate</name>
    </ligand>
</feature>
<keyword evidence="3 8" id="KW-0819">tRNA processing</keyword>
<dbReference type="InterPro" id="IPR043129">
    <property type="entry name" value="ATPase_NBD"/>
</dbReference>
<comment type="catalytic activity">
    <reaction evidence="7 8">
        <text>L-threonylcarbamoyladenylate + adenosine(37) in tRNA = N(6)-L-threonylcarbamoyladenosine(37) in tRNA + AMP + H(+)</text>
        <dbReference type="Rhea" id="RHEA:37059"/>
        <dbReference type="Rhea" id="RHEA-COMP:10162"/>
        <dbReference type="Rhea" id="RHEA-COMP:10163"/>
        <dbReference type="ChEBI" id="CHEBI:15378"/>
        <dbReference type="ChEBI" id="CHEBI:73682"/>
        <dbReference type="ChEBI" id="CHEBI:74411"/>
        <dbReference type="ChEBI" id="CHEBI:74418"/>
        <dbReference type="ChEBI" id="CHEBI:456215"/>
        <dbReference type="EC" id="2.3.1.234"/>
    </reaction>
</comment>
<evidence type="ECO:0000256" key="2">
    <source>
        <dbReference type="ARBA" id="ARBA00022679"/>
    </source>
</evidence>
<dbReference type="Pfam" id="PF00814">
    <property type="entry name" value="TsaD"/>
    <property type="match status" value="1"/>
</dbReference>
<organism evidence="10 11">
    <name type="scientific">candidate division CPR1 bacterium GW2011_GWA2_42_17</name>
    <dbReference type="NCBI Taxonomy" id="1618341"/>
    <lineage>
        <taxon>Bacteria</taxon>
        <taxon>candidate division CPR1</taxon>
    </lineage>
</organism>
<dbReference type="FunFam" id="3.30.420.40:FF:000040">
    <property type="entry name" value="tRNA N6-adenosine threonylcarbamoyltransferase"/>
    <property type="match status" value="1"/>
</dbReference>
<dbReference type="PROSITE" id="PS01016">
    <property type="entry name" value="GLYCOPROTEASE"/>
    <property type="match status" value="1"/>
</dbReference>
<dbReference type="InterPro" id="IPR000905">
    <property type="entry name" value="Gcp-like_dom"/>
</dbReference>
<feature type="binding site" evidence="8">
    <location>
        <position position="315"/>
    </location>
    <ligand>
        <name>Fe cation</name>
        <dbReference type="ChEBI" id="CHEBI:24875"/>
    </ligand>
</feature>
<reference evidence="10 11" key="1">
    <citation type="journal article" date="2015" name="Nature">
        <title>rRNA introns, odd ribosomes, and small enigmatic genomes across a large radiation of phyla.</title>
        <authorList>
            <person name="Brown C.T."/>
            <person name="Hug L.A."/>
            <person name="Thomas B.C."/>
            <person name="Sharon I."/>
            <person name="Castelle C.J."/>
            <person name="Singh A."/>
            <person name="Wilkins M.J."/>
            <person name="Williams K.H."/>
            <person name="Banfield J.F."/>
        </authorList>
    </citation>
    <scope>NUCLEOTIDE SEQUENCE [LARGE SCALE GENOMIC DNA]</scope>
</reference>
<dbReference type="HAMAP" id="MF_01445">
    <property type="entry name" value="TsaD"/>
    <property type="match status" value="1"/>
</dbReference>
<dbReference type="Gene3D" id="3.30.420.40">
    <property type="match status" value="2"/>
</dbReference>
<feature type="binding site" evidence="8">
    <location>
        <position position="117"/>
    </location>
    <ligand>
        <name>Fe cation</name>
        <dbReference type="ChEBI" id="CHEBI:24875"/>
    </ligand>
</feature>
<evidence type="ECO:0000313" key="11">
    <source>
        <dbReference type="Proteomes" id="UP000034875"/>
    </source>
</evidence>
<evidence type="ECO:0000313" key="10">
    <source>
        <dbReference type="EMBL" id="KKS43576.1"/>
    </source>
</evidence>
<dbReference type="PATRIC" id="fig|1618341.3.peg.490"/>
<name>A0A0G1BB47_9BACT</name>
<keyword evidence="4 8" id="KW-0479">Metal-binding</keyword>
<comment type="cofactor">
    <cofactor evidence="8">
        <name>Fe(2+)</name>
        <dbReference type="ChEBI" id="CHEBI:29033"/>
    </cofactor>
    <text evidence="8">Binds 1 Fe(2+) ion per subunit.</text>
</comment>
<dbReference type="Proteomes" id="UP000034875">
    <property type="component" value="Unassembled WGS sequence"/>
</dbReference>
<dbReference type="InterPro" id="IPR017861">
    <property type="entry name" value="KAE1/TsaD"/>
</dbReference>
<evidence type="ECO:0000256" key="6">
    <source>
        <dbReference type="ARBA" id="ARBA00023315"/>
    </source>
</evidence>
<gene>
    <name evidence="8" type="primary">tsaD</name>
    <name evidence="10" type="ORF">UV05_C0029G0003</name>
</gene>
<evidence type="ECO:0000256" key="1">
    <source>
        <dbReference type="ARBA" id="ARBA00022490"/>
    </source>
</evidence>
<dbReference type="InterPro" id="IPR017860">
    <property type="entry name" value="Peptidase_M22_CS"/>
</dbReference>
<comment type="subcellular location">
    <subcellularLocation>
        <location evidence="8">Cytoplasm</location>
    </subcellularLocation>
</comment>
<evidence type="ECO:0000256" key="5">
    <source>
        <dbReference type="ARBA" id="ARBA00023004"/>
    </source>
</evidence>
<feature type="domain" description="Gcp-like" evidence="9">
    <location>
        <begin position="27"/>
        <end position="321"/>
    </location>
</feature>
<comment type="similarity">
    <text evidence="8">Belongs to the KAE1 / TsaD family.</text>
</comment>
<evidence type="ECO:0000256" key="4">
    <source>
        <dbReference type="ARBA" id="ARBA00022723"/>
    </source>
</evidence>
<feature type="binding site" evidence="8">
    <location>
        <begin position="144"/>
        <end position="148"/>
    </location>
    <ligand>
        <name>substrate</name>
    </ligand>
</feature>
<dbReference type="CDD" id="cd24133">
    <property type="entry name" value="ASKHA_NBD_TsaD_bac"/>
    <property type="match status" value="1"/>
</dbReference>
<proteinExistence type="inferred from homology"/>
<keyword evidence="5 8" id="KW-0408">Iron</keyword>
<protein>
    <recommendedName>
        <fullName evidence="8">tRNA N6-adenosine threonylcarbamoyltransferase</fullName>
        <ecNumber evidence="8">2.3.1.234</ecNumber>
    </recommendedName>
    <alternativeName>
        <fullName evidence="8">N6-L-threonylcarbamoyladenine synthase</fullName>
        <shortName evidence="8">t(6)A synthase</shortName>
    </alternativeName>
    <alternativeName>
        <fullName evidence="8">t(6)A37 threonylcarbamoyladenosine biosynthesis protein TsaD</fullName>
    </alternativeName>
    <alternativeName>
        <fullName evidence="8">tRNA threonylcarbamoyladenosine biosynthesis protein TsaD</fullName>
    </alternativeName>
</protein>
<feature type="binding site" evidence="8">
    <location>
        <position position="121"/>
    </location>
    <ligand>
        <name>Fe cation</name>
        <dbReference type="ChEBI" id="CHEBI:24875"/>
    </ligand>
</feature>
<keyword evidence="2 8" id="KW-0808">Transferase</keyword>
<dbReference type="PRINTS" id="PR00789">
    <property type="entry name" value="OSIALOPTASE"/>
</dbReference>
<dbReference type="AlphaFoldDB" id="A0A0G1BB47"/>
<dbReference type="GO" id="GO:0002949">
    <property type="term" value="P:tRNA threonylcarbamoyladenosine modification"/>
    <property type="evidence" value="ECO:0007669"/>
    <property type="project" value="UniProtKB-UniRule"/>
</dbReference>
<dbReference type="InterPro" id="IPR022450">
    <property type="entry name" value="TsaD"/>
</dbReference>
<dbReference type="SUPFAM" id="SSF53067">
    <property type="entry name" value="Actin-like ATPase domain"/>
    <property type="match status" value="2"/>
</dbReference>
<dbReference type="EMBL" id="LCCZ01000029">
    <property type="protein sequence ID" value="KKS43576.1"/>
    <property type="molecule type" value="Genomic_DNA"/>
</dbReference>
<comment type="function">
    <text evidence="8">Required for the formation of a threonylcarbamoyl group on adenosine at position 37 (t(6)A37) in tRNAs that read codons beginning with adenine. Is involved in the transfer of the threonylcarbamoyl moiety of threonylcarbamoyl-AMP (TC-AMP) to the N6 group of A37, together with TsaE and TsaB. TsaD likely plays a direct catalytic role in this reaction.</text>
</comment>